<evidence type="ECO:0000313" key="2">
    <source>
        <dbReference type="Proteomes" id="UP001228049"/>
    </source>
</evidence>
<dbReference type="AlphaFoldDB" id="A0AAD9C0G1"/>
<keyword evidence="1" id="KW-0687">Ribonucleoprotein</keyword>
<keyword evidence="2" id="KW-1185">Reference proteome</keyword>
<name>A0AAD9C0G1_DISEL</name>
<dbReference type="Proteomes" id="UP001228049">
    <property type="component" value="Unassembled WGS sequence"/>
</dbReference>
<protein>
    <submittedName>
        <fullName evidence="1">60S ribosomal protein L13</fullName>
    </submittedName>
</protein>
<reference evidence="1" key="1">
    <citation type="submission" date="2023-04" db="EMBL/GenBank/DDBJ databases">
        <title>Chromosome-level genome of Chaenocephalus aceratus.</title>
        <authorList>
            <person name="Park H."/>
        </authorList>
    </citation>
    <scope>NUCLEOTIDE SEQUENCE</scope>
    <source>
        <strain evidence="1">DE</strain>
        <tissue evidence="1">Muscle</tissue>
    </source>
</reference>
<organism evidence="1 2">
    <name type="scientific">Dissostichus eleginoides</name>
    <name type="common">Patagonian toothfish</name>
    <name type="synonym">Dissostichus amissus</name>
    <dbReference type="NCBI Taxonomy" id="100907"/>
    <lineage>
        <taxon>Eukaryota</taxon>
        <taxon>Metazoa</taxon>
        <taxon>Chordata</taxon>
        <taxon>Craniata</taxon>
        <taxon>Vertebrata</taxon>
        <taxon>Euteleostomi</taxon>
        <taxon>Actinopterygii</taxon>
        <taxon>Neopterygii</taxon>
        <taxon>Teleostei</taxon>
        <taxon>Neoteleostei</taxon>
        <taxon>Acanthomorphata</taxon>
        <taxon>Eupercaria</taxon>
        <taxon>Perciformes</taxon>
        <taxon>Notothenioidei</taxon>
        <taxon>Nototheniidae</taxon>
        <taxon>Dissostichus</taxon>
    </lineage>
</organism>
<keyword evidence="1" id="KW-0689">Ribosomal protein</keyword>
<dbReference type="EMBL" id="JASDAP010000013">
    <property type="protein sequence ID" value="KAK1892217.1"/>
    <property type="molecule type" value="Genomic_DNA"/>
</dbReference>
<proteinExistence type="predicted"/>
<comment type="caution">
    <text evidence="1">The sequence shown here is derived from an EMBL/GenBank/DDBJ whole genome shotgun (WGS) entry which is preliminary data.</text>
</comment>
<evidence type="ECO:0000313" key="1">
    <source>
        <dbReference type="EMBL" id="KAK1892217.1"/>
    </source>
</evidence>
<sequence length="67" mass="7685">MIENAKMSKHWHMHIKDGFKKSSNMVHPLVRSTAQASRTSQPGQIRAAVRCRGREMKLCLRNVVVKL</sequence>
<accession>A0AAD9C0G1</accession>
<gene>
    <name evidence="1" type="ORF">KUDE01_007292</name>
</gene>
<dbReference type="GO" id="GO:0005840">
    <property type="term" value="C:ribosome"/>
    <property type="evidence" value="ECO:0007669"/>
    <property type="project" value="UniProtKB-KW"/>
</dbReference>